<reference evidence="1 2" key="1">
    <citation type="journal article" date="2021" name="Hortic Res">
        <title>High-quality reference genome and annotation aids understanding of berry development for evergreen blueberry (Vaccinium darrowii).</title>
        <authorList>
            <person name="Yu J."/>
            <person name="Hulse-Kemp A.M."/>
            <person name="Babiker E."/>
            <person name="Staton M."/>
        </authorList>
    </citation>
    <scope>NUCLEOTIDE SEQUENCE [LARGE SCALE GENOMIC DNA]</scope>
    <source>
        <strain evidence="2">cv. NJ 8807/NJ 8810</strain>
        <tissue evidence="1">Young leaf</tissue>
    </source>
</reference>
<evidence type="ECO:0000313" key="2">
    <source>
        <dbReference type="Proteomes" id="UP000828048"/>
    </source>
</evidence>
<protein>
    <submittedName>
        <fullName evidence="1">Uncharacterized protein</fullName>
    </submittedName>
</protein>
<sequence>MRAVEMGRVRDGIVTVHFYDVRDAQRAAVEIRRQQGRIRAHYNAVVSAGNFDLVVDGGSVDDGEGTEPEVHDGTVFFGQGVEGEVGRVPMRFMLPMMGQDFEPGGRWVERRNRAVVPSYEAA</sequence>
<organism evidence="1 2">
    <name type="scientific">Vaccinium darrowii</name>
    <dbReference type="NCBI Taxonomy" id="229202"/>
    <lineage>
        <taxon>Eukaryota</taxon>
        <taxon>Viridiplantae</taxon>
        <taxon>Streptophyta</taxon>
        <taxon>Embryophyta</taxon>
        <taxon>Tracheophyta</taxon>
        <taxon>Spermatophyta</taxon>
        <taxon>Magnoliopsida</taxon>
        <taxon>eudicotyledons</taxon>
        <taxon>Gunneridae</taxon>
        <taxon>Pentapetalae</taxon>
        <taxon>asterids</taxon>
        <taxon>Ericales</taxon>
        <taxon>Ericaceae</taxon>
        <taxon>Vaccinioideae</taxon>
        <taxon>Vaccinieae</taxon>
        <taxon>Vaccinium</taxon>
    </lineage>
</organism>
<proteinExistence type="predicted"/>
<evidence type="ECO:0000313" key="1">
    <source>
        <dbReference type="EMBL" id="KAH7855660.1"/>
    </source>
</evidence>
<name>A0ACB7YS28_9ERIC</name>
<gene>
    <name evidence="1" type="ORF">Vadar_027395</name>
</gene>
<keyword evidence="2" id="KW-1185">Reference proteome</keyword>
<comment type="caution">
    <text evidence="1">The sequence shown here is derived from an EMBL/GenBank/DDBJ whole genome shotgun (WGS) entry which is preliminary data.</text>
</comment>
<dbReference type="Proteomes" id="UP000828048">
    <property type="component" value="Chromosome 11"/>
</dbReference>
<accession>A0ACB7YS28</accession>
<dbReference type="EMBL" id="CM037161">
    <property type="protein sequence ID" value="KAH7855660.1"/>
    <property type="molecule type" value="Genomic_DNA"/>
</dbReference>